<dbReference type="eggNOG" id="ENOG502Z8N3">
    <property type="taxonomic scope" value="Bacteria"/>
</dbReference>
<keyword evidence="1" id="KW-0732">Signal</keyword>
<sequence length="533" mass="60960">MKQGLLTSITLLFCLISFAQSADLDKENFKVSYVKLPTKPILDDTKRTYSTNHRGISISGFSKVKSEGTLDYNYTFNGTEIGEVNINKNKIEKKDKEGKVISVSYEYMVVVTYSSSASLSFNNAETAENFQKTYSESTTYKSSTFGSYTKAKDYYNNNRHNLRNKYRTAHKNTIISNINSYANRAYGYIPYTTEYEYLWILGSKKHPEFQKHHEAFDKVKASFDKIKYDEPIDEIKKEMEPIIEYFNSVIPNYPGDKRKIRKVRYASYYNIANLYYYLEMPEKVKEYAQKIIDNNYDKKDGKYFIKKADQLIKSLETNKTNTRHMKVLTEDLSNVSEEEEQEESETADIELNKAYLITKENDTTLVDIKSSDIASIGYKLKTVEYDQNGTPIGSRVKSAKKCKELVFVDGLHYRNIKFKESSIKSGAVDAGQMVLGGATDKLCKVLFESDKINLYLFNESELVILPAGSEKGKSTMGAGFVFGFKKNLTKYAEGCPTVIEKVANKEYKNNQESLLKFCKELTKCSSTPTQDGN</sequence>
<gene>
    <name evidence="2" type="ORF">ATO12_17915</name>
</gene>
<dbReference type="EMBL" id="AQRA01000005">
    <property type="protein sequence ID" value="EZH73810.1"/>
    <property type="molecule type" value="Genomic_DNA"/>
</dbReference>
<dbReference type="OrthoDB" id="997414at2"/>
<evidence type="ECO:0000313" key="2">
    <source>
        <dbReference type="EMBL" id="EZH73810.1"/>
    </source>
</evidence>
<accession>A0A023BV04</accession>
<evidence type="ECO:0000256" key="1">
    <source>
        <dbReference type="SAM" id="SignalP"/>
    </source>
</evidence>
<dbReference type="Proteomes" id="UP000023541">
    <property type="component" value="Unassembled WGS sequence"/>
</dbReference>
<name>A0A023BV04_9FLAO</name>
<organism evidence="2 3">
    <name type="scientific">Aquimarina atlantica</name>
    <dbReference type="NCBI Taxonomy" id="1317122"/>
    <lineage>
        <taxon>Bacteria</taxon>
        <taxon>Pseudomonadati</taxon>
        <taxon>Bacteroidota</taxon>
        <taxon>Flavobacteriia</taxon>
        <taxon>Flavobacteriales</taxon>
        <taxon>Flavobacteriaceae</taxon>
        <taxon>Aquimarina</taxon>
    </lineage>
</organism>
<evidence type="ECO:0000313" key="3">
    <source>
        <dbReference type="Proteomes" id="UP000023541"/>
    </source>
</evidence>
<proteinExistence type="predicted"/>
<feature type="signal peptide" evidence="1">
    <location>
        <begin position="1"/>
        <end position="22"/>
    </location>
</feature>
<dbReference type="RefSeq" id="WP_034242602.1">
    <property type="nucleotide sequence ID" value="NZ_AQRA01000005.1"/>
</dbReference>
<keyword evidence="3" id="KW-1185">Reference proteome</keyword>
<protein>
    <submittedName>
        <fullName evidence="2">Uncharacterized protein</fullName>
    </submittedName>
</protein>
<feature type="chain" id="PRO_5001511917" evidence="1">
    <location>
        <begin position="23"/>
        <end position="533"/>
    </location>
</feature>
<comment type="caution">
    <text evidence="2">The sequence shown here is derived from an EMBL/GenBank/DDBJ whole genome shotgun (WGS) entry which is preliminary data.</text>
</comment>
<dbReference type="AlphaFoldDB" id="A0A023BV04"/>
<reference evidence="2 3" key="1">
    <citation type="submission" date="2014-04" db="EMBL/GenBank/DDBJ databases">
        <title>Aquimarina sp. 22II-S11-z7 Genome Sequencing.</title>
        <authorList>
            <person name="Lai Q."/>
        </authorList>
    </citation>
    <scope>NUCLEOTIDE SEQUENCE [LARGE SCALE GENOMIC DNA]</scope>
    <source>
        <strain evidence="2 3">22II-S11-z7</strain>
    </source>
</reference>